<feature type="modified residue" description="4-aspartylphosphate" evidence="6">
    <location>
        <position position="53"/>
    </location>
</feature>
<keyword evidence="1 6" id="KW-0597">Phosphoprotein</keyword>
<keyword evidence="2" id="KW-0902">Two-component regulatory system</keyword>
<dbReference type="PANTHER" id="PTHR48111:SF40">
    <property type="entry name" value="PHOSPHATE REGULON TRANSCRIPTIONAL REGULATORY PROTEIN PHOB"/>
    <property type="match status" value="1"/>
</dbReference>
<evidence type="ECO:0000313" key="10">
    <source>
        <dbReference type="EMBL" id="MEW9503035.1"/>
    </source>
</evidence>
<gene>
    <name evidence="10" type="ORF">AB1471_14685</name>
</gene>
<dbReference type="InterPro" id="IPR011006">
    <property type="entry name" value="CheY-like_superfamily"/>
</dbReference>
<evidence type="ECO:0000256" key="1">
    <source>
        <dbReference type="ARBA" id="ARBA00022553"/>
    </source>
</evidence>
<evidence type="ECO:0000256" key="6">
    <source>
        <dbReference type="PROSITE-ProRule" id="PRU00169"/>
    </source>
</evidence>
<name>A0ABV3Q6Q4_9BACL</name>
<feature type="domain" description="Response regulatory" evidence="8">
    <location>
        <begin position="4"/>
        <end position="117"/>
    </location>
</feature>
<keyword evidence="4 7" id="KW-0238">DNA-binding</keyword>
<evidence type="ECO:0000256" key="4">
    <source>
        <dbReference type="ARBA" id="ARBA00023125"/>
    </source>
</evidence>
<dbReference type="InterPro" id="IPR036388">
    <property type="entry name" value="WH-like_DNA-bd_sf"/>
</dbReference>
<dbReference type="CDD" id="cd17574">
    <property type="entry name" value="REC_OmpR"/>
    <property type="match status" value="1"/>
</dbReference>
<evidence type="ECO:0000259" key="9">
    <source>
        <dbReference type="PROSITE" id="PS51755"/>
    </source>
</evidence>
<keyword evidence="5" id="KW-0804">Transcription</keyword>
<dbReference type="CDD" id="cd00383">
    <property type="entry name" value="trans_reg_C"/>
    <property type="match status" value="1"/>
</dbReference>
<protein>
    <submittedName>
        <fullName evidence="10">Response regulator transcription factor</fullName>
    </submittedName>
</protein>
<evidence type="ECO:0000313" key="11">
    <source>
        <dbReference type="Proteomes" id="UP001556040"/>
    </source>
</evidence>
<evidence type="ECO:0000256" key="3">
    <source>
        <dbReference type="ARBA" id="ARBA00023015"/>
    </source>
</evidence>
<reference evidence="10 11" key="1">
    <citation type="journal article" date="1979" name="Int. J. Syst. Evol. Microbiol.">
        <title>Bacillus globisporus subsp. marinus subsp. nov.</title>
        <authorList>
            <person name="Liu H."/>
        </authorList>
    </citation>
    <scope>NUCLEOTIDE SEQUENCE [LARGE SCALE GENOMIC DNA]</scope>
    <source>
        <strain evidence="10 11">DSM 1297</strain>
    </source>
</reference>
<dbReference type="Pfam" id="PF00486">
    <property type="entry name" value="Trans_reg_C"/>
    <property type="match status" value="1"/>
</dbReference>
<dbReference type="Gene3D" id="3.40.50.2300">
    <property type="match status" value="1"/>
</dbReference>
<feature type="DNA-binding region" description="OmpR/PhoB-type" evidence="7">
    <location>
        <begin position="129"/>
        <end position="229"/>
    </location>
</feature>
<comment type="caution">
    <text evidence="10">The sequence shown here is derived from an EMBL/GenBank/DDBJ whole genome shotgun (WGS) entry which is preliminary data.</text>
</comment>
<dbReference type="Proteomes" id="UP001556040">
    <property type="component" value="Unassembled WGS sequence"/>
</dbReference>
<dbReference type="SUPFAM" id="SSF52172">
    <property type="entry name" value="CheY-like"/>
    <property type="match status" value="1"/>
</dbReference>
<dbReference type="InterPro" id="IPR039420">
    <property type="entry name" value="WalR-like"/>
</dbReference>
<dbReference type="SMART" id="SM00448">
    <property type="entry name" value="REC"/>
    <property type="match status" value="1"/>
</dbReference>
<accession>A0ABV3Q6Q4</accession>
<dbReference type="InterPro" id="IPR001789">
    <property type="entry name" value="Sig_transdc_resp-reg_receiver"/>
</dbReference>
<evidence type="ECO:0000256" key="5">
    <source>
        <dbReference type="ARBA" id="ARBA00023163"/>
    </source>
</evidence>
<keyword evidence="11" id="KW-1185">Reference proteome</keyword>
<dbReference type="InterPro" id="IPR001867">
    <property type="entry name" value="OmpR/PhoB-type_DNA-bd"/>
</dbReference>
<evidence type="ECO:0000256" key="2">
    <source>
        <dbReference type="ARBA" id="ARBA00023012"/>
    </source>
</evidence>
<dbReference type="EMBL" id="JBFMIA010000021">
    <property type="protein sequence ID" value="MEW9503035.1"/>
    <property type="molecule type" value="Genomic_DNA"/>
</dbReference>
<feature type="domain" description="OmpR/PhoB-type" evidence="9">
    <location>
        <begin position="129"/>
        <end position="229"/>
    </location>
</feature>
<dbReference type="PROSITE" id="PS51755">
    <property type="entry name" value="OMPR_PHOB"/>
    <property type="match status" value="1"/>
</dbReference>
<dbReference type="RefSeq" id="WP_367780524.1">
    <property type="nucleotide sequence ID" value="NZ_JBFMIA010000021.1"/>
</dbReference>
<dbReference type="SMART" id="SM00862">
    <property type="entry name" value="Trans_reg_C"/>
    <property type="match status" value="1"/>
</dbReference>
<dbReference type="Gene3D" id="6.10.250.690">
    <property type="match status" value="1"/>
</dbReference>
<proteinExistence type="predicted"/>
<dbReference type="Gene3D" id="1.10.10.10">
    <property type="entry name" value="Winged helix-like DNA-binding domain superfamily/Winged helix DNA-binding domain"/>
    <property type="match status" value="1"/>
</dbReference>
<keyword evidence="3" id="KW-0805">Transcription regulation</keyword>
<dbReference type="PANTHER" id="PTHR48111">
    <property type="entry name" value="REGULATOR OF RPOS"/>
    <property type="match status" value="1"/>
</dbReference>
<sequence>MNHKVLLVDDEENILDVCSRYLEREDYRVMTASNGRDALKQYEAFQPDLVVLDVMMPEMNGWKVAEAIRQKNETPIIMLTALGQEQDRIYGLTIGADDYITKPFSPRELLLRIKNILRRTYVYSDKRKSEDLIISGVLTIDIGKRLVMISKKEIDLTIKEFDILALLAQHPSQVFSKTHLLEKLWGYAYDGDANTINVHIRRLREKIENNPSKPIFIKTVWGIGYKFEGDHKNEA</sequence>
<dbReference type="Pfam" id="PF00072">
    <property type="entry name" value="Response_reg"/>
    <property type="match status" value="1"/>
</dbReference>
<organism evidence="10 11">
    <name type="scientific">Jeotgalibacillus marinus</name>
    <dbReference type="NCBI Taxonomy" id="86667"/>
    <lineage>
        <taxon>Bacteria</taxon>
        <taxon>Bacillati</taxon>
        <taxon>Bacillota</taxon>
        <taxon>Bacilli</taxon>
        <taxon>Bacillales</taxon>
        <taxon>Caryophanaceae</taxon>
        <taxon>Jeotgalibacillus</taxon>
    </lineage>
</organism>
<evidence type="ECO:0000259" key="8">
    <source>
        <dbReference type="PROSITE" id="PS50110"/>
    </source>
</evidence>
<dbReference type="PROSITE" id="PS50110">
    <property type="entry name" value="RESPONSE_REGULATORY"/>
    <property type="match status" value="1"/>
</dbReference>
<evidence type="ECO:0000256" key="7">
    <source>
        <dbReference type="PROSITE-ProRule" id="PRU01091"/>
    </source>
</evidence>